<keyword evidence="4 5" id="KW-0418">Kinase</keyword>
<dbReference type="EC" id="2.7.11.32" evidence="5"/>
<keyword evidence="3 5" id="KW-0547">Nucleotide-binding</keyword>
<comment type="function">
    <text evidence="5">Bifunctional serine/threonine kinase and phosphorylase involved in the regulation of the pyruvate, phosphate dikinase (PPDK) by catalyzing its phosphorylation/dephosphorylation.</text>
</comment>
<dbReference type="HAMAP" id="MF_00921">
    <property type="entry name" value="PDRP"/>
    <property type="match status" value="1"/>
</dbReference>
<organism evidence="6 7">
    <name type="scientific">Paenibacillus gallinarum</name>
    <dbReference type="NCBI Taxonomy" id="2762232"/>
    <lineage>
        <taxon>Bacteria</taxon>
        <taxon>Bacillati</taxon>
        <taxon>Bacillota</taxon>
        <taxon>Bacilli</taxon>
        <taxon>Bacillales</taxon>
        <taxon>Paenibacillaceae</taxon>
        <taxon>Paenibacillus</taxon>
    </lineage>
</organism>
<dbReference type="Proteomes" id="UP000608071">
    <property type="component" value="Unassembled WGS sequence"/>
</dbReference>
<sequence>MQFVAICSDSLGETADLVVRAALHQFESLQIQIKRYPQIRSEEEIRDLMEEVHRMSGFVAYTLVQPELRELIKEESIRLSIRTVDIMGPMMQAFIDTFHDSPTQRPGVLHRLDEDYFRRVEAVEFAVKCDDGKDTSAIRKADIVLLGVSRTSKTPLSIFLAHKGYKVVNYPVVPEIKPPDPLNEAIKGQVIGLTMDAEHLLKIRTERLKVMGLPHGSNYASLARIVEELEYAYTLFDRLGCPVINVTDKAIEETAGMILGYI</sequence>
<evidence type="ECO:0000256" key="1">
    <source>
        <dbReference type="ARBA" id="ARBA00022527"/>
    </source>
</evidence>
<evidence type="ECO:0000313" key="7">
    <source>
        <dbReference type="Proteomes" id="UP000608071"/>
    </source>
</evidence>
<comment type="catalytic activity">
    <reaction evidence="5">
        <text>N(tele)-phospho-L-histidyl/L-threonyl-[pyruvate, phosphate dikinase] + ADP = N(tele)-phospho-L-histidyl/O-phospho-L-threonyl-[pyruvate, phosphate dikinase] + AMP + H(+)</text>
        <dbReference type="Rhea" id="RHEA:43692"/>
        <dbReference type="Rhea" id="RHEA-COMP:10650"/>
        <dbReference type="Rhea" id="RHEA-COMP:10651"/>
        <dbReference type="ChEBI" id="CHEBI:15378"/>
        <dbReference type="ChEBI" id="CHEBI:30013"/>
        <dbReference type="ChEBI" id="CHEBI:61977"/>
        <dbReference type="ChEBI" id="CHEBI:83586"/>
        <dbReference type="ChEBI" id="CHEBI:456215"/>
        <dbReference type="ChEBI" id="CHEBI:456216"/>
        <dbReference type="EC" id="2.7.11.32"/>
    </reaction>
</comment>
<dbReference type="InterPro" id="IPR026565">
    <property type="entry name" value="PPDK_reg"/>
</dbReference>
<gene>
    <name evidence="6" type="ORF">H9647_22105</name>
</gene>
<dbReference type="EMBL" id="JACSQL010000015">
    <property type="protein sequence ID" value="MBD7970763.1"/>
    <property type="molecule type" value="Genomic_DNA"/>
</dbReference>
<evidence type="ECO:0000256" key="3">
    <source>
        <dbReference type="ARBA" id="ARBA00022741"/>
    </source>
</evidence>
<dbReference type="NCBIfam" id="NF003742">
    <property type="entry name" value="PRK05339.1"/>
    <property type="match status" value="1"/>
</dbReference>
<reference evidence="6 7" key="1">
    <citation type="submission" date="2020-08" db="EMBL/GenBank/DDBJ databases">
        <title>A Genomic Blueprint of the Chicken Gut Microbiome.</title>
        <authorList>
            <person name="Gilroy R."/>
            <person name="Ravi A."/>
            <person name="Getino M."/>
            <person name="Pursley I."/>
            <person name="Horton D.L."/>
            <person name="Alikhan N.-F."/>
            <person name="Baker D."/>
            <person name="Gharbi K."/>
            <person name="Hall N."/>
            <person name="Watson M."/>
            <person name="Adriaenssens E.M."/>
            <person name="Foster-Nyarko E."/>
            <person name="Jarju S."/>
            <person name="Secka A."/>
            <person name="Antonio M."/>
            <person name="Oren A."/>
            <person name="Chaudhuri R."/>
            <person name="La Ragione R.M."/>
            <person name="Hildebrand F."/>
            <person name="Pallen M.J."/>
        </authorList>
    </citation>
    <scope>NUCLEOTIDE SEQUENCE [LARGE SCALE GENOMIC DNA]</scope>
    <source>
        <strain evidence="6 7">Sa2BVA9</strain>
    </source>
</reference>
<evidence type="ECO:0000313" key="6">
    <source>
        <dbReference type="EMBL" id="MBD7970763.1"/>
    </source>
</evidence>
<keyword evidence="1 5" id="KW-0723">Serine/threonine-protein kinase</keyword>
<name>A0ABR8T4S8_9BACL</name>
<evidence type="ECO:0000256" key="5">
    <source>
        <dbReference type="HAMAP-Rule" id="MF_00921"/>
    </source>
</evidence>
<comment type="caution">
    <text evidence="6">The sequence shown here is derived from an EMBL/GenBank/DDBJ whole genome shotgun (WGS) entry which is preliminary data.</text>
</comment>
<evidence type="ECO:0000256" key="2">
    <source>
        <dbReference type="ARBA" id="ARBA00022679"/>
    </source>
</evidence>
<dbReference type="GO" id="GO:0016301">
    <property type="term" value="F:kinase activity"/>
    <property type="evidence" value="ECO:0007669"/>
    <property type="project" value="UniProtKB-KW"/>
</dbReference>
<dbReference type="RefSeq" id="WP_191804157.1">
    <property type="nucleotide sequence ID" value="NZ_JACSQL010000015.1"/>
</dbReference>
<evidence type="ECO:0000256" key="4">
    <source>
        <dbReference type="ARBA" id="ARBA00022777"/>
    </source>
</evidence>
<proteinExistence type="inferred from homology"/>
<comment type="catalytic activity">
    <reaction evidence="5">
        <text>N(tele)-phospho-L-histidyl/O-phospho-L-threonyl-[pyruvate, phosphate dikinase] + phosphate + H(+) = N(tele)-phospho-L-histidyl/L-threonyl-[pyruvate, phosphate dikinase] + diphosphate</text>
        <dbReference type="Rhea" id="RHEA:43696"/>
        <dbReference type="Rhea" id="RHEA-COMP:10650"/>
        <dbReference type="Rhea" id="RHEA-COMP:10651"/>
        <dbReference type="ChEBI" id="CHEBI:15378"/>
        <dbReference type="ChEBI" id="CHEBI:30013"/>
        <dbReference type="ChEBI" id="CHEBI:33019"/>
        <dbReference type="ChEBI" id="CHEBI:43474"/>
        <dbReference type="ChEBI" id="CHEBI:61977"/>
        <dbReference type="ChEBI" id="CHEBI:83586"/>
        <dbReference type="EC" id="2.7.4.27"/>
    </reaction>
</comment>
<keyword evidence="7" id="KW-1185">Reference proteome</keyword>
<comment type="similarity">
    <text evidence="5">Belongs to the pyruvate, phosphate/water dikinase regulatory protein family. PDRP subfamily.</text>
</comment>
<accession>A0ABR8T4S8</accession>
<feature type="binding site" evidence="5">
    <location>
        <begin position="147"/>
        <end position="154"/>
    </location>
    <ligand>
        <name>ADP</name>
        <dbReference type="ChEBI" id="CHEBI:456216"/>
    </ligand>
</feature>
<dbReference type="EC" id="2.7.4.27" evidence="5"/>
<keyword evidence="2 5" id="KW-0808">Transferase</keyword>
<protein>
    <recommendedName>
        <fullName evidence="5">Putative pyruvate, phosphate dikinase regulatory protein</fullName>
        <shortName evidence="5">PPDK regulatory protein</shortName>
        <ecNumber evidence="5">2.7.11.32</ecNumber>
        <ecNumber evidence="5">2.7.4.27</ecNumber>
    </recommendedName>
</protein>
<dbReference type="PANTHER" id="PTHR31756">
    <property type="entry name" value="PYRUVATE, PHOSPHATE DIKINASE REGULATORY PROTEIN 1, CHLOROPLASTIC"/>
    <property type="match status" value="1"/>
</dbReference>
<dbReference type="Pfam" id="PF03618">
    <property type="entry name" value="Kinase-PPPase"/>
    <property type="match status" value="1"/>
</dbReference>
<dbReference type="PANTHER" id="PTHR31756:SF3">
    <property type="entry name" value="PYRUVATE, PHOSPHATE DIKINASE REGULATORY PROTEIN 1, CHLOROPLASTIC"/>
    <property type="match status" value="1"/>
</dbReference>
<dbReference type="InterPro" id="IPR005177">
    <property type="entry name" value="Kinase-pyrophosphorylase"/>
</dbReference>